<evidence type="ECO:0000313" key="2">
    <source>
        <dbReference type="EMBL" id="TIA41425.1"/>
    </source>
</evidence>
<evidence type="ECO:0000256" key="1">
    <source>
        <dbReference type="SAM" id="MobiDB-lite"/>
    </source>
</evidence>
<dbReference type="AlphaFoldDB" id="A0A4T0C6Y1"/>
<evidence type="ECO:0000313" key="3">
    <source>
        <dbReference type="Proteomes" id="UP000308724"/>
    </source>
</evidence>
<gene>
    <name evidence="2" type="ORF">D6C78_01813</name>
</gene>
<reference evidence="2 3" key="1">
    <citation type="submission" date="2018-10" db="EMBL/GenBank/DDBJ databases">
        <title>Fifty Aureobasidium pullulans genomes reveal a recombining polyextremotolerant generalist.</title>
        <authorList>
            <person name="Gostincar C."/>
            <person name="Turk M."/>
            <person name="Zajc J."/>
            <person name="Gunde-Cimerman N."/>
        </authorList>
    </citation>
    <scope>NUCLEOTIDE SEQUENCE [LARGE SCALE GENOMIC DNA]</scope>
    <source>
        <strain evidence="2 3">EXF-1645</strain>
    </source>
</reference>
<dbReference type="Proteomes" id="UP000308724">
    <property type="component" value="Unassembled WGS sequence"/>
</dbReference>
<feature type="region of interest" description="Disordered" evidence="1">
    <location>
        <begin position="167"/>
        <end position="230"/>
    </location>
</feature>
<comment type="caution">
    <text evidence="2">The sequence shown here is derived from an EMBL/GenBank/DDBJ whole genome shotgun (WGS) entry which is preliminary data.</text>
</comment>
<feature type="compositionally biased region" description="Polar residues" evidence="1">
    <location>
        <begin position="311"/>
        <end position="333"/>
    </location>
</feature>
<protein>
    <submittedName>
        <fullName evidence="2">Uncharacterized protein</fullName>
    </submittedName>
</protein>
<feature type="region of interest" description="Disordered" evidence="1">
    <location>
        <begin position="401"/>
        <end position="426"/>
    </location>
</feature>
<feature type="compositionally biased region" description="Basic and acidic residues" evidence="1">
    <location>
        <begin position="555"/>
        <end position="569"/>
    </location>
</feature>
<feature type="compositionally biased region" description="Polar residues" evidence="1">
    <location>
        <begin position="446"/>
        <end position="481"/>
    </location>
</feature>
<sequence length="838" mass="92846">MPLTHVGGADLLQDLGDSLQYVRGGGLEVFKSSACCRYERACLRHGADDDVGCRARTSNVTLDNGKGINKAKDVNNNFPTRQDILYQLSPRSIPGRIIFFFVAAMSHYDEASNFSDFSSLDGSDEFGRKLLQHTKDAQRIQTLTQSQAFRKAKPLPRAALNLDNLERNNLHNPSSYSPEPHHPASASGSTASDPPLNPPRAWGRKGRPNHSWMRSIHDEGPSNIHSSPNIDWADAANASLHSPPHVSPAQRRAHVMSKQAIVEQQDSYIDQWDPDQDFSAASLLVSTPGVPSRSRLTIDQIREREIHTYESRATSSTRRQAHQQSTNETTSLSQRDRYTAPSSAQGLRRSVSNKENIPQEPRHSARSLYKTVEASASMPSITPRPAQRKTDSLALLKRLSRTPSASPSPTSAQNPAPPLVTPSRPAERQLPAKTPVVMGAWVDTPQTARQSSASTITQTKRQTSDSLQPTAESSHQRTISEPNLPASALDAVLKDIRDGKRREEDDPTLGDSTIASLEEVMAPSADNTMRLDLPDVPSAQPESSKSAEKQNTTHTDNEKRPQEQEKEAVDTAPTSQQDRDLRQRWFALEGLKKRMGGTSAKAEPKPQAKHNTALDEAIAFASTGSKPRMNNVQNIHQHTTGTQCAQCGRPTSVLRAAWNEYWGWYFRRDARAPLGFRLTWLGLLCTTFWTWLLTEWILSSIVSPPRYATRMRGYGVDPHAPRFPYVLPTLVSRPLMPILSPLVSSTVWLWKIVLGQQKYKYYPASPGAWGSAAKVKIGPPGPRSAYYASSNAADDVQWREESTAQAWHTGESAQKIHTWSDSQAWEAEGSMLDDELLL</sequence>
<organism evidence="2 3">
    <name type="scientific">Aureobasidium pullulans</name>
    <name type="common">Black yeast</name>
    <name type="synonym">Pullularia pullulans</name>
    <dbReference type="NCBI Taxonomy" id="5580"/>
    <lineage>
        <taxon>Eukaryota</taxon>
        <taxon>Fungi</taxon>
        <taxon>Dikarya</taxon>
        <taxon>Ascomycota</taxon>
        <taxon>Pezizomycotina</taxon>
        <taxon>Dothideomycetes</taxon>
        <taxon>Dothideomycetidae</taxon>
        <taxon>Dothideales</taxon>
        <taxon>Saccotheciaceae</taxon>
        <taxon>Aureobasidium</taxon>
    </lineage>
</organism>
<accession>A0A4T0C6Y1</accession>
<name>A0A4T0C6Y1_AURPU</name>
<proteinExistence type="predicted"/>
<feature type="region of interest" description="Disordered" evidence="1">
    <location>
        <begin position="446"/>
        <end position="488"/>
    </location>
</feature>
<feature type="compositionally biased region" description="Low complexity" evidence="1">
    <location>
        <begin position="403"/>
        <end position="414"/>
    </location>
</feature>
<dbReference type="EMBL" id="QZBZ01000020">
    <property type="protein sequence ID" value="TIA41425.1"/>
    <property type="molecule type" value="Genomic_DNA"/>
</dbReference>
<feature type="region of interest" description="Disordered" evidence="1">
    <location>
        <begin position="528"/>
        <end position="581"/>
    </location>
</feature>
<feature type="region of interest" description="Disordered" evidence="1">
    <location>
        <begin position="308"/>
        <end position="366"/>
    </location>
</feature>
<feature type="compositionally biased region" description="Polar residues" evidence="1">
    <location>
        <begin position="540"/>
        <end position="554"/>
    </location>
</feature>